<comment type="caution">
    <text evidence="2">The sequence shown here is derived from an EMBL/GenBank/DDBJ whole genome shotgun (WGS) entry which is preliminary data.</text>
</comment>
<evidence type="ECO:0000313" key="2">
    <source>
        <dbReference type="EMBL" id="PHQ32315.1"/>
    </source>
</evidence>
<reference evidence="2 3" key="1">
    <citation type="submission" date="2017-06" db="EMBL/GenBank/DDBJ databases">
        <title>Description of Rhodopirellula bahusiensis sp. nov.</title>
        <authorList>
            <person name="Kizina J."/>
            <person name="Harder J."/>
        </authorList>
    </citation>
    <scope>NUCLEOTIDE SEQUENCE [LARGE SCALE GENOMIC DNA]</scope>
    <source>
        <strain evidence="2 3">SWK21</strain>
    </source>
</reference>
<dbReference type="Pfam" id="PF20274">
    <property type="entry name" value="cREC_REC"/>
    <property type="match status" value="1"/>
</dbReference>
<dbReference type="GeneID" id="90611468"/>
<gene>
    <name evidence="2" type="ORF">CEE69_26605</name>
</gene>
<name>A0A2G1VZZ1_9BACT</name>
<dbReference type="RefSeq" id="WP_099263645.1">
    <property type="nucleotide sequence ID" value="NZ_NIZW01000029.1"/>
</dbReference>
<dbReference type="AlphaFoldDB" id="A0A2G1VZZ1"/>
<sequence length="137" mass="15386">MLEDDLDRILRFRAVLALHHPAATLDVHRTAPDFIAAYSCLDRAPDLICLDHDLFTDSPDDPDPGDGRDVSAYLVTREPTAPALIHSTNAVAADSMLYSMRDHGWNVDRIAPLGEDWIESHWFPTARKMLADHDAQR</sequence>
<organism evidence="2 3">
    <name type="scientific">Rhodopirellula bahusiensis</name>
    <dbReference type="NCBI Taxonomy" id="2014065"/>
    <lineage>
        <taxon>Bacteria</taxon>
        <taxon>Pseudomonadati</taxon>
        <taxon>Planctomycetota</taxon>
        <taxon>Planctomycetia</taxon>
        <taxon>Pirellulales</taxon>
        <taxon>Pirellulaceae</taxon>
        <taxon>Rhodopirellula</taxon>
    </lineage>
</organism>
<keyword evidence="3" id="KW-1185">Reference proteome</keyword>
<dbReference type="Proteomes" id="UP000225740">
    <property type="component" value="Unassembled WGS sequence"/>
</dbReference>
<dbReference type="EMBL" id="NIZW01000029">
    <property type="protein sequence ID" value="PHQ32315.1"/>
    <property type="molecule type" value="Genomic_DNA"/>
</dbReference>
<evidence type="ECO:0000313" key="3">
    <source>
        <dbReference type="Proteomes" id="UP000225740"/>
    </source>
</evidence>
<evidence type="ECO:0000259" key="1">
    <source>
        <dbReference type="Pfam" id="PF20274"/>
    </source>
</evidence>
<feature type="domain" description="Cyclic-phosphate processing Receiver" evidence="1">
    <location>
        <begin position="22"/>
        <end position="100"/>
    </location>
</feature>
<protein>
    <recommendedName>
        <fullName evidence="1">Cyclic-phosphate processing Receiver domain-containing protein</fullName>
    </recommendedName>
</protein>
<accession>A0A2G1VZZ1</accession>
<dbReference type="InterPro" id="IPR046909">
    <property type="entry name" value="cREC_REC"/>
</dbReference>
<proteinExistence type="predicted"/>